<keyword evidence="2" id="KW-1185">Reference proteome</keyword>
<evidence type="ECO:0008006" key="3">
    <source>
        <dbReference type="Google" id="ProtNLM"/>
    </source>
</evidence>
<sequence>MTSQGLREATPPWSTAVFARVVGELDESVDHLPAYLEPLHLIVGRRHPLARRRTVRLEELCRSRDFFSFVGAWCADIVQIPIVDPAPTYPWSLLLNRHHPHPATLQLVRHVEAHFEPLDRARQRVPPADRARFSAHPSGSA</sequence>
<accession>A0ABV6A681</accession>
<name>A0ABV6A681_9PSEU</name>
<reference evidence="1 2" key="1">
    <citation type="submission" date="2024-09" db="EMBL/GenBank/DDBJ databases">
        <authorList>
            <person name="Sun Q."/>
            <person name="Mori K."/>
        </authorList>
    </citation>
    <scope>NUCLEOTIDE SEQUENCE [LARGE SCALE GENOMIC DNA]</scope>
    <source>
        <strain evidence="1 2">TBRC 7907</strain>
    </source>
</reference>
<dbReference type="Proteomes" id="UP001589693">
    <property type="component" value="Unassembled WGS sequence"/>
</dbReference>
<proteinExistence type="predicted"/>
<organism evidence="1 2">
    <name type="scientific">Allokutzneria oryzae</name>
    <dbReference type="NCBI Taxonomy" id="1378989"/>
    <lineage>
        <taxon>Bacteria</taxon>
        <taxon>Bacillati</taxon>
        <taxon>Actinomycetota</taxon>
        <taxon>Actinomycetes</taxon>
        <taxon>Pseudonocardiales</taxon>
        <taxon>Pseudonocardiaceae</taxon>
        <taxon>Allokutzneria</taxon>
    </lineage>
</organism>
<gene>
    <name evidence="1" type="ORF">ACFFQA_27810</name>
</gene>
<protein>
    <recommendedName>
        <fullName evidence="3">LysR substrate-binding domain-containing protein</fullName>
    </recommendedName>
</protein>
<evidence type="ECO:0000313" key="1">
    <source>
        <dbReference type="EMBL" id="MFB9907759.1"/>
    </source>
</evidence>
<evidence type="ECO:0000313" key="2">
    <source>
        <dbReference type="Proteomes" id="UP001589693"/>
    </source>
</evidence>
<comment type="caution">
    <text evidence="1">The sequence shown here is derived from an EMBL/GenBank/DDBJ whole genome shotgun (WGS) entry which is preliminary data.</text>
</comment>
<dbReference type="EMBL" id="JBHLZU010000023">
    <property type="protein sequence ID" value="MFB9907759.1"/>
    <property type="molecule type" value="Genomic_DNA"/>
</dbReference>
<dbReference type="RefSeq" id="WP_377858484.1">
    <property type="nucleotide sequence ID" value="NZ_JBHLZU010000023.1"/>
</dbReference>